<evidence type="ECO:0000259" key="9">
    <source>
        <dbReference type="PROSITE" id="PS50157"/>
    </source>
</evidence>
<feature type="domain" description="C2H2-type" evidence="9">
    <location>
        <begin position="134"/>
        <end position="166"/>
    </location>
</feature>
<name>A0AA40EWM2_9PEZI</name>
<comment type="subcellular location">
    <subcellularLocation>
        <location evidence="1">Nucleus</location>
    </subcellularLocation>
</comment>
<organism evidence="10 11">
    <name type="scientific">Schizothecium vesticola</name>
    <dbReference type="NCBI Taxonomy" id="314040"/>
    <lineage>
        <taxon>Eukaryota</taxon>
        <taxon>Fungi</taxon>
        <taxon>Dikarya</taxon>
        <taxon>Ascomycota</taxon>
        <taxon>Pezizomycotina</taxon>
        <taxon>Sordariomycetes</taxon>
        <taxon>Sordariomycetidae</taxon>
        <taxon>Sordariales</taxon>
        <taxon>Schizotheciaceae</taxon>
        <taxon>Schizothecium</taxon>
    </lineage>
</organism>
<evidence type="ECO:0000256" key="1">
    <source>
        <dbReference type="ARBA" id="ARBA00004123"/>
    </source>
</evidence>
<dbReference type="SMART" id="SM00355">
    <property type="entry name" value="ZnF_C2H2"/>
    <property type="match status" value="3"/>
</dbReference>
<dbReference type="InterPro" id="IPR013087">
    <property type="entry name" value="Znf_C2H2_type"/>
</dbReference>
<reference evidence="10" key="1">
    <citation type="submission" date="2023-06" db="EMBL/GenBank/DDBJ databases">
        <title>Genome-scale phylogeny and comparative genomics of the fungal order Sordariales.</title>
        <authorList>
            <consortium name="Lawrence Berkeley National Laboratory"/>
            <person name="Hensen N."/>
            <person name="Bonometti L."/>
            <person name="Westerberg I."/>
            <person name="Brannstrom I.O."/>
            <person name="Guillou S."/>
            <person name="Cros-Aarteil S."/>
            <person name="Calhoun S."/>
            <person name="Haridas S."/>
            <person name="Kuo A."/>
            <person name="Mondo S."/>
            <person name="Pangilinan J."/>
            <person name="Riley R."/>
            <person name="LaButti K."/>
            <person name="Andreopoulos B."/>
            <person name="Lipzen A."/>
            <person name="Chen C."/>
            <person name="Yanf M."/>
            <person name="Daum C."/>
            <person name="Ng V."/>
            <person name="Clum A."/>
            <person name="Steindorff A."/>
            <person name="Ohm R."/>
            <person name="Martin F."/>
            <person name="Silar P."/>
            <person name="Natvig D."/>
            <person name="Lalanne C."/>
            <person name="Gautier V."/>
            <person name="Ament-velasquez S.L."/>
            <person name="Kruys A."/>
            <person name="Hutchinson M.I."/>
            <person name="Powell A.J."/>
            <person name="Barry K."/>
            <person name="Miller A.N."/>
            <person name="Grigoriev I.V."/>
            <person name="Debuchy R."/>
            <person name="Gladieux P."/>
            <person name="Thoren M.H."/>
            <person name="Johannesson H."/>
        </authorList>
    </citation>
    <scope>NUCLEOTIDE SEQUENCE</scope>
    <source>
        <strain evidence="10">SMH3187-1</strain>
    </source>
</reference>
<feature type="compositionally biased region" description="Basic and acidic residues" evidence="8">
    <location>
        <begin position="28"/>
        <end position="38"/>
    </location>
</feature>
<feature type="region of interest" description="Disordered" evidence="8">
    <location>
        <begin position="73"/>
        <end position="93"/>
    </location>
</feature>
<feature type="compositionally biased region" description="Polar residues" evidence="8">
    <location>
        <begin position="82"/>
        <end position="93"/>
    </location>
</feature>
<feature type="region of interest" description="Disordered" evidence="8">
    <location>
        <begin position="1"/>
        <end position="41"/>
    </location>
</feature>
<evidence type="ECO:0000256" key="5">
    <source>
        <dbReference type="ARBA" id="ARBA00022833"/>
    </source>
</evidence>
<gene>
    <name evidence="10" type="ORF">B0T18DRAFT_429795</name>
</gene>
<keyword evidence="11" id="KW-1185">Reference proteome</keyword>
<evidence type="ECO:0000313" key="11">
    <source>
        <dbReference type="Proteomes" id="UP001172155"/>
    </source>
</evidence>
<dbReference type="InterPro" id="IPR050888">
    <property type="entry name" value="ZnF_C2H2-type_TF"/>
</dbReference>
<proteinExistence type="predicted"/>
<evidence type="ECO:0000313" key="10">
    <source>
        <dbReference type="EMBL" id="KAK0746928.1"/>
    </source>
</evidence>
<dbReference type="Gene3D" id="3.30.160.60">
    <property type="entry name" value="Classic Zinc Finger"/>
    <property type="match status" value="1"/>
</dbReference>
<evidence type="ECO:0000256" key="4">
    <source>
        <dbReference type="ARBA" id="ARBA00022771"/>
    </source>
</evidence>
<dbReference type="InterPro" id="IPR036236">
    <property type="entry name" value="Znf_C2H2_sf"/>
</dbReference>
<dbReference type="AlphaFoldDB" id="A0AA40EWM2"/>
<keyword evidence="3" id="KW-0677">Repeat</keyword>
<dbReference type="GO" id="GO:0005634">
    <property type="term" value="C:nucleus"/>
    <property type="evidence" value="ECO:0007669"/>
    <property type="project" value="UniProtKB-SubCell"/>
</dbReference>
<keyword evidence="5" id="KW-0862">Zinc</keyword>
<dbReference type="SUPFAM" id="SSF57667">
    <property type="entry name" value="beta-beta-alpha zinc fingers"/>
    <property type="match status" value="1"/>
</dbReference>
<evidence type="ECO:0000256" key="2">
    <source>
        <dbReference type="ARBA" id="ARBA00022723"/>
    </source>
</evidence>
<evidence type="ECO:0000256" key="8">
    <source>
        <dbReference type="SAM" id="MobiDB-lite"/>
    </source>
</evidence>
<dbReference type="PROSITE" id="PS00028">
    <property type="entry name" value="ZINC_FINGER_C2H2_1"/>
    <property type="match status" value="1"/>
</dbReference>
<dbReference type="PROSITE" id="PS50157">
    <property type="entry name" value="ZINC_FINGER_C2H2_2"/>
    <property type="match status" value="2"/>
</dbReference>
<keyword evidence="4 7" id="KW-0863">Zinc-finger</keyword>
<protein>
    <recommendedName>
        <fullName evidence="9">C2H2-type domain-containing protein</fullName>
    </recommendedName>
</protein>
<feature type="compositionally biased region" description="Low complexity" evidence="8">
    <location>
        <begin position="1"/>
        <end position="12"/>
    </location>
</feature>
<dbReference type="PANTHER" id="PTHR24406">
    <property type="entry name" value="TRANSCRIPTIONAL REPRESSOR CTCFL-RELATED"/>
    <property type="match status" value="1"/>
</dbReference>
<evidence type="ECO:0000256" key="7">
    <source>
        <dbReference type="PROSITE-ProRule" id="PRU00042"/>
    </source>
</evidence>
<feature type="domain" description="C2H2-type" evidence="9">
    <location>
        <begin position="106"/>
        <end position="135"/>
    </location>
</feature>
<accession>A0AA40EWM2</accession>
<keyword evidence="2" id="KW-0479">Metal-binding</keyword>
<evidence type="ECO:0000256" key="3">
    <source>
        <dbReference type="ARBA" id="ARBA00022737"/>
    </source>
</evidence>
<dbReference type="GO" id="GO:0008270">
    <property type="term" value="F:zinc ion binding"/>
    <property type="evidence" value="ECO:0007669"/>
    <property type="project" value="UniProtKB-KW"/>
</dbReference>
<sequence length="411" mass="43401">MRSSSSTSTRTRPLPAASSPGKKIPVHVSDDKSDKYNTEDTDNGEIILDLGLDVYKAMTGSDRFFGTLISLEDHDRDRHGSPSGQVKRSPTSSQVVDQLTKNNGNRYCGECRRSFADTAALTEHLQSVTHASEFRCCDCEREFGSTKALMQHLQDKSSGIHGPARTFSCAAGGAEGGSCSRCFGSPAAMLQHLESGACPSGMDRQKLNLLVLRSDREGLVSSPAGAAQDLLGEATRRLGEATASGDAKAALDSRDVVSWRSGSSTSGVIQTPSSGMISPSLASPILTPASGYSSALAVPTRGATRCPLCPPTRRPFPTPQSLQQHLKSPAHDAQIFHCPVSPLTFTGVEGQDKATVKWFSTVSGMGQHVESGACVTGGPGFAFEALAPGRGRKRGAGTGPYLIGERSRMVW</sequence>
<evidence type="ECO:0000256" key="6">
    <source>
        <dbReference type="ARBA" id="ARBA00023242"/>
    </source>
</evidence>
<dbReference type="EMBL" id="JAUKUD010000004">
    <property type="protein sequence ID" value="KAK0746928.1"/>
    <property type="molecule type" value="Genomic_DNA"/>
</dbReference>
<keyword evidence="6" id="KW-0539">Nucleus</keyword>
<dbReference type="Proteomes" id="UP001172155">
    <property type="component" value="Unassembled WGS sequence"/>
</dbReference>
<comment type="caution">
    <text evidence="10">The sequence shown here is derived from an EMBL/GenBank/DDBJ whole genome shotgun (WGS) entry which is preliminary data.</text>
</comment>